<dbReference type="InterPro" id="IPR001841">
    <property type="entry name" value="Znf_RING"/>
</dbReference>
<feature type="transmembrane region" description="Helical" evidence="5">
    <location>
        <begin position="426"/>
        <end position="447"/>
    </location>
</feature>
<dbReference type="PROSITE" id="PS00518">
    <property type="entry name" value="ZF_RING_1"/>
    <property type="match status" value="1"/>
</dbReference>
<dbReference type="GO" id="GO:0061630">
    <property type="term" value="F:ubiquitin protein ligase activity"/>
    <property type="evidence" value="ECO:0007669"/>
    <property type="project" value="TreeGrafter"/>
</dbReference>
<dbReference type="PROSITE" id="PS50105">
    <property type="entry name" value="SAM_DOMAIN"/>
    <property type="match status" value="1"/>
</dbReference>
<proteinExistence type="predicted"/>
<keyword evidence="9" id="KW-1185">Reference proteome</keyword>
<keyword evidence="5" id="KW-1133">Transmembrane helix</keyword>
<keyword evidence="5" id="KW-0472">Membrane</keyword>
<dbReference type="SUPFAM" id="SSF57850">
    <property type="entry name" value="RING/U-box"/>
    <property type="match status" value="1"/>
</dbReference>
<dbReference type="PANTHER" id="PTHR15898:SF13">
    <property type="entry name" value="BIFUNCTIONAL APOPTOSIS REGULATOR"/>
    <property type="match status" value="1"/>
</dbReference>
<accession>A0AA88LWT0</accession>
<name>A0AA88LWT0_TACVA</name>
<dbReference type="AlphaFoldDB" id="A0AA88LWT0"/>
<evidence type="ECO:0008006" key="10">
    <source>
        <dbReference type="Google" id="ProtNLM"/>
    </source>
</evidence>
<dbReference type="Gene3D" id="3.30.40.10">
    <property type="entry name" value="Zinc/RING finger domain, C3HC4 (zinc finger)"/>
    <property type="match status" value="1"/>
</dbReference>
<dbReference type="Pfam" id="PF00097">
    <property type="entry name" value="zf-C3HC4"/>
    <property type="match status" value="1"/>
</dbReference>
<dbReference type="InterPro" id="IPR018957">
    <property type="entry name" value="Znf_C3HC4_RING-type"/>
</dbReference>
<dbReference type="GO" id="GO:0043161">
    <property type="term" value="P:proteasome-mediated ubiquitin-dependent protein catabolic process"/>
    <property type="evidence" value="ECO:0007669"/>
    <property type="project" value="TreeGrafter"/>
</dbReference>
<evidence type="ECO:0000256" key="4">
    <source>
        <dbReference type="PROSITE-ProRule" id="PRU00175"/>
    </source>
</evidence>
<evidence type="ECO:0000313" key="9">
    <source>
        <dbReference type="Proteomes" id="UP001187315"/>
    </source>
</evidence>
<feature type="transmembrane region" description="Helical" evidence="5">
    <location>
        <begin position="149"/>
        <end position="169"/>
    </location>
</feature>
<keyword evidence="1" id="KW-0479">Metal-binding</keyword>
<dbReference type="SMART" id="SM00454">
    <property type="entry name" value="SAM"/>
    <property type="match status" value="1"/>
</dbReference>
<dbReference type="PANTHER" id="PTHR15898">
    <property type="entry name" value="BIFUNCTIONAL APOPTOSIS REGULATOR"/>
    <property type="match status" value="1"/>
</dbReference>
<dbReference type="GO" id="GO:0005634">
    <property type="term" value="C:nucleus"/>
    <property type="evidence" value="ECO:0007669"/>
    <property type="project" value="TreeGrafter"/>
</dbReference>
<gene>
    <name evidence="8" type="ORF">Q7C36_019567</name>
</gene>
<dbReference type="SUPFAM" id="SSF47769">
    <property type="entry name" value="SAM/Pointed domain"/>
    <property type="match status" value="1"/>
</dbReference>
<dbReference type="InterPro" id="IPR017907">
    <property type="entry name" value="Znf_RING_CS"/>
</dbReference>
<organism evidence="8 9">
    <name type="scientific">Tachysurus vachellii</name>
    <name type="common">Darkbarbel catfish</name>
    <name type="synonym">Pelteobagrus vachellii</name>
    <dbReference type="NCBI Taxonomy" id="175792"/>
    <lineage>
        <taxon>Eukaryota</taxon>
        <taxon>Metazoa</taxon>
        <taxon>Chordata</taxon>
        <taxon>Craniata</taxon>
        <taxon>Vertebrata</taxon>
        <taxon>Euteleostomi</taxon>
        <taxon>Actinopterygii</taxon>
        <taxon>Neopterygii</taxon>
        <taxon>Teleostei</taxon>
        <taxon>Ostariophysi</taxon>
        <taxon>Siluriformes</taxon>
        <taxon>Bagridae</taxon>
        <taxon>Tachysurus</taxon>
    </lineage>
</organism>
<feature type="transmembrane region" description="Helical" evidence="5">
    <location>
        <begin position="358"/>
        <end position="376"/>
    </location>
</feature>
<dbReference type="InterPro" id="IPR013761">
    <property type="entry name" value="SAM/pointed_sf"/>
</dbReference>
<dbReference type="Pfam" id="PF07647">
    <property type="entry name" value="SAM_2"/>
    <property type="match status" value="1"/>
</dbReference>
<sequence>MADVQHKPTEWHINISGFDDDDDDATDKGISQPEVTCLCCYDVLLDPTTLSCGHSFCRHCLAMWTQSCRKAMCPTCRRIWHSFPKVNISFRDLVEKHFPADVARRRQSIMADPRVLQSLQVLDRAERVIRCREAPPPVRWNPWLGPGGFFSGIIITLTFTAVVFPVYHWSAGDLKVERLVKKPLSTWTADEVAMWMENMGTWTSPYKDMFLREQVNGRLLNALGEQDLLKPPYGIENELHRRALLKEVFRVQELGFKWPQNLWEYKAVNGGKSLFLLYIMTDSPRLAILYMYIFDYYDLFLPFIHISCPSAQKKSSEDDVPFRNLDSPDSRQWLSFAVQFFLLPYQLCYDFVWNWQDIHYWTTLLVMWNCFLLTLREGQILWSLRSHINLRTILSIFTCHVGLTGAICFTGLLFWNILHQFIWDCFFYWALYFIPIGSTITVLFPFMQQLCPRLYNQQ</sequence>
<evidence type="ECO:0000256" key="3">
    <source>
        <dbReference type="ARBA" id="ARBA00022833"/>
    </source>
</evidence>
<comment type="caution">
    <text evidence="8">The sequence shown here is derived from an EMBL/GenBank/DDBJ whole genome shotgun (WGS) entry which is preliminary data.</text>
</comment>
<reference evidence="8" key="1">
    <citation type="submission" date="2023-08" db="EMBL/GenBank/DDBJ databases">
        <title>Pelteobagrus vachellii genome.</title>
        <authorList>
            <person name="Liu H."/>
        </authorList>
    </citation>
    <scope>NUCLEOTIDE SEQUENCE</scope>
    <source>
        <strain evidence="8">PRFRI_2022a</strain>
        <tissue evidence="8">Muscle</tissue>
    </source>
</reference>
<dbReference type="EMBL" id="JAVHJS010000020">
    <property type="protein sequence ID" value="KAK2825640.1"/>
    <property type="molecule type" value="Genomic_DNA"/>
</dbReference>
<dbReference type="InterPro" id="IPR013083">
    <property type="entry name" value="Znf_RING/FYVE/PHD"/>
</dbReference>
<evidence type="ECO:0000259" key="7">
    <source>
        <dbReference type="PROSITE" id="PS50105"/>
    </source>
</evidence>
<evidence type="ECO:0000256" key="5">
    <source>
        <dbReference type="SAM" id="Phobius"/>
    </source>
</evidence>
<feature type="domain" description="SAM" evidence="7">
    <location>
        <begin position="187"/>
        <end position="254"/>
    </location>
</feature>
<dbReference type="SMART" id="SM00184">
    <property type="entry name" value="RING"/>
    <property type="match status" value="1"/>
</dbReference>
<feature type="domain" description="RING-type" evidence="6">
    <location>
        <begin position="37"/>
        <end position="77"/>
    </location>
</feature>
<dbReference type="InterPro" id="IPR001660">
    <property type="entry name" value="SAM"/>
</dbReference>
<feature type="transmembrane region" description="Helical" evidence="5">
    <location>
        <begin position="388"/>
        <end position="414"/>
    </location>
</feature>
<keyword evidence="3" id="KW-0862">Zinc</keyword>
<keyword evidence="5" id="KW-0812">Transmembrane</keyword>
<evidence type="ECO:0000256" key="2">
    <source>
        <dbReference type="ARBA" id="ARBA00022771"/>
    </source>
</evidence>
<dbReference type="Gene3D" id="1.10.150.50">
    <property type="entry name" value="Transcription Factor, Ets-1"/>
    <property type="match status" value="1"/>
</dbReference>
<evidence type="ECO:0000256" key="1">
    <source>
        <dbReference type="ARBA" id="ARBA00022723"/>
    </source>
</evidence>
<dbReference type="GO" id="GO:0008270">
    <property type="term" value="F:zinc ion binding"/>
    <property type="evidence" value="ECO:0007669"/>
    <property type="project" value="UniProtKB-KW"/>
</dbReference>
<evidence type="ECO:0000259" key="6">
    <source>
        <dbReference type="PROSITE" id="PS50089"/>
    </source>
</evidence>
<protein>
    <recommendedName>
        <fullName evidence="10">Bifunctional apoptosis regulator</fullName>
    </recommendedName>
</protein>
<dbReference type="PROSITE" id="PS50089">
    <property type="entry name" value="ZF_RING_2"/>
    <property type="match status" value="1"/>
</dbReference>
<evidence type="ECO:0000313" key="8">
    <source>
        <dbReference type="EMBL" id="KAK2825640.1"/>
    </source>
</evidence>
<dbReference type="Proteomes" id="UP001187315">
    <property type="component" value="Unassembled WGS sequence"/>
</dbReference>
<keyword evidence="2 4" id="KW-0863">Zinc-finger</keyword>